<reference evidence="5" key="1">
    <citation type="submission" date="2017-06" db="EMBL/GenBank/DDBJ databases">
        <authorList>
            <person name="LiPuma J."/>
            <person name="Spilker T."/>
        </authorList>
    </citation>
    <scope>NUCLEOTIDE SEQUENCE [LARGE SCALE GENOMIC DNA]</scope>
    <source>
        <strain evidence="5">AU17325</strain>
    </source>
</reference>
<dbReference type="InterPro" id="IPR050882">
    <property type="entry name" value="Prepilin_peptidase/N-MTase"/>
</dbReference>
<feature type="transmembrane region" description="Helical" evidence="2">
    <location>
        <begin position="30"/>
        <end position="46"/>
    </location>
</feature>
<evidence type="ECO:0000259" key="3">
    <source>
        <dbReference type="Pfam" id="PF01478"/>
    </source>
</evidence>
<feature type="domain" description="Prepilin type IV endopeptidase peptidase" evidence="3">
    <location>
        <begin position="10"/>
        <end position="112"/>
    </location>
</feature>
<keyword evidence="2" id="KW-0472">Membrane</keyword>
<dbReference type="InterPro" id="IPR000045">
    <property type="entry name" value="Prepilin_IV_endopep_pep"/>
</dbReference>
<comment type="caution">
    <text evidence="4">The sequence shown here is derived from an EMBL/GenBank/DDBJ whole genome shotgun (WGS) entry which is preliminary data.</text>
</comment>
<dbReference type="AlphaFoldDB" id="A0A228J3D2"/>
<dbReference type="EMBL" id="NKFA01000003">
    <property type="protein sequence ID" value="OXI48869.1"/>
    <property type="molecule type" value="Genomic_DNA"/>
</dbReference>
<reference evidence="4 5" key="2">
    <citation type="submission" date="2017-08" db="EMBL/GenBank/DDBJ databases">
        <title>WGS of novel Burkholderia cepaca complex species.</title>
        <authorList>
            <person name="Lipuma J."/>
            <person name="Spilker T."/>
        </authorList>
    </citation>
    <scope>NUCLEOTIDE SEQUENCE [LARGE SCALE GENOMIC DNA]</scope>
    <source>
        <strain evidence="4 5">AU17325</strain>
    </source>
</reference>
<evidence type="ECO:0000313" key="5">
    <source>
        <dbReference type="Proteomes" id="UP000214600"/>
    </source>
</evidence>
<protein>
    <recommendedName>
        <fullName evidence="3">Prepilin type IV endopeptidase peptidase domain-containing protein</fullName>
    </recommendedName>
</protein>
<organism evidence="4 5">
    <name type="scientific">Burkholderia aenigmatica</name>
    <dbReference type="NCBI Taxonomy" id="2015348"/>
    <lineage>
        <taxon>Bacteria</taxon>
        <taxon>Pseudomonadati</taxon>
        <taxon>Pseudomonadota</taxon>
        <taxon>Betaproteobacteria</taxon>
        <taxon>Burkholderiales</taxon>
        <taxon>Burkholderiaceae</taxon>
        <taxon>Burkholderia</taxon>
        <taxon>Burkholderia cepacia complex</taxon>
    </lineage>
</organism>
<dbReference type="PANTHER" id="PTHR30487:SF0">
    <property type="entry name" value="PREPILIN LEADER PEPTIDASE_N-METHYLTRANSFERASE-RELATED"/>
    <property type="match status" value="1"/>
</dbReference>
<dbReference type="Pfam" id="PF01478">
    <property type="entry name" value="Peptidase_A24"/>
    <property type="match status" value="1"/>
</dbReference>
<feature type="transmembrane region" description="Helical" evidence="2">
    <location>
        <begin position="98"/>
        <end position="120"/>
    </location>
</feature>
<dbReference type="RefSeq" id="WP_089450375.1">
    <property type="nucleotide sequence ID" value="NZ_NKFA01000003.1"/>
</dbReference>
<accession>A0A228J3D2</accession>
<dbReference type="GO" id="GO:0005886">
    <property type="term" value="C:plasma membrane"/>
    <property type="evidence" value="ECO:0007669"/>
    <property type="project" value="TreeGrafter"/>
</dbReference>
<dbReference type="Proteomes" id="UP000214600">
    <property type="component" value="Unassembled WGS sequence"/>
</dbReference>
<dbReference type="GO" id="GO:0006465">
    <property type="term" value="P:signal peptide processing"/>
    <property type="evidence" value="ECO:0007669"/>
    <property type="project" value="TreeGrafter"/>
</dbReference>
<dbReference type="Gene3D" id="1.20.120.1220">
    <property type="match status" value="1"/>
</dbReference>
<gene>
    <name evidence="4" type="ORF">CFB84_08210</name>
</gene>
<feature type="transmembrane region" description="Helical" evidence="2">
    <location>
        <begin position="141"/>
        <end position="161"/>
    </location>
</feature>
<proteinExistence type="inferred from homology"/>
<evidence type="ECO:0000256" key="1">
    <source>
        <dbReference type="ARBA" id="ARBA00005801"/>
    </source>
</evidence>
<feature type="transmembrane region" description="Helical" evidence="2">
    <location>
        <begin position="58"/>
        <end position="78"/>
    </location>
</feature>
<evidence type="ECO:0000313" key="4">
    <source>
        <dbReference type="EMBL" id="OXI48869.1"/>
    </source>
</evidence>
<dbReference type="PANTHER" id="PTHR30487">
    <property type="entry name" value="TYPE 4 PREPILIN-LIKE PROTEINS LEADER PEPTIDE-PROCESSING ENZYME"/>
    <property type="match status" value="1"/>
</dbReference>
<keyword evidence="2" id="KW-0812">Transmembrane</keyword>
<comment type="similarity">
    <text evidence="1">Belongs to the peptidase A24 family.</text>
</comment>
<dbReference type="OrthoDB" id="8942754at2"/>
<sequence length="165" mass="17612">MKSLFFAGAFVAWAALVAISDIRFRRIRNSLTVAGLVGALLCAFANENPFGISLVQALIGVLCGLICLFPFFALRLMGAADVKIFAVMGAWCGTHALLGIWVVASLAACVHALGVMFISRMSVGELFGRGMPTMVVGNRRATPYAAFLVMPAVVWLGYLLVQRGI</sequence>
<name>A0A228J3D2_9BURK</name>
<evidence type="ECO:0000256" key="2">
    <source>
        <dbReference type="SAM" id="Phobius"/>
    </source>
</evidence>
<dbReference type="GO" id="GO:0004190">
    <property type="term" value="F:aspartic-type endopeptidase activity"/>
    <property type="evidence" value="ECO:0007669"/>
    <property type="project" value="InterPro"/>
</dbReference>
<keyword evidence="2" id="KW-1133">Transmembrane helix</keyword>